<dbReference type="InterPro" id="IPR011524">
    <property type="entry name" value="SARAH_dom"/>
</dbReference>
<dbReference type="GO" id="GO:0007165">
    <property type="term" value="P:signal transduction"/>
    <property type="evidence" value="ECO:0007669"/>
    <property type="project" value="InterPro"/>
</dbReference>
<dbReference type="GO" id="GO:1901222">
    <property type="term" value="P:regulation of non-canonical NF-kappaB signal transduction"/>
    <property type="evidence" value="ECO:0007669"/>
    <property type="project" value="TreeGrafter"/>
</dbReference>
<feature type="non-terminal residue" evidence="4">
    <location>
        <position position="342"/>
    </location>
</feature>
<organism evidence="4 5">
    <name type="scientific">Atractosteus spatula</name>
    <name type="common">Alligator gar</name>
    <name type="synonym">Lepisosteus spatula</name>
    <dbReference type="NCBI Taxonomy" id="7917"/>
    <lineage>
        <taxon>Eukaryota</taxon>
        <taxon>Metazoa</taxon>
        <taxon>Chordata</taxon>
        <taxon>Craniata</taxon>
        <taxon>Vertebrata</taxon>
        <taxon>Euteleostomi</taxon>
        <taxon>Actinopterygii</taxon>
        <taxon>Neopterygii</taxon>
        <taxon>Holostei</taxon>
        <taxon>Semionotiformes</taxon>
        <taxon>Lepisosteidae</taxon>
        <taxon>Atractosteus</taxon>
    </lineage>
</organism>
<dbReference type="SMART" id="SM00314">
    <property type="entry name" value="RA"/>
    <property type="match status" value="1"/>
</dbReference>
<reference evidence="4" key="1">
    <citation type="journal article" date="2021" name="Cell">
        <title>Tracing the genetic footprints of vertebrate landing in non-teleost ray-finned fishes.</title>
        <authorList>
            <person name="Bi X."/>
            <person name="Wang K."/>
            <person name="Yang L."/>
            <person name="Pan H."/>
            <person name="Jiang H."/>
            <person name="Wei Q."/>
            <person name="Fang M."/>
            <person name="Yu H."/>
            <person name="Zhu C."/>
            <person name="Cai Y."/>
            <person name="He Y."/>
            <person name="Gan X."/>
            <person name="Zeng H."/>
            <person name="Yu D."/>
            <person name="Zhu Y."/>
            <person name="Jiang H."/>
            <person name="Qiu Q."/>
            <person name="Yang H."/>
            <person name="Zhang Y.E."/>
            <person name="Wang W."/>
            <person name="Zhu M."/>
            <person name="He S."/>
            <person name="Zhang G."/>
        </authorList>
    </citation>
    <scope>NUCLEOTIDE SEQUENCE</scope>
    <source>
        <strain evidence="4">Allg_001</strain>
    </source>
</reference>
<dbReference type="EMBL" id="JAAWVO010035689">
    <property type="protein sequence ID" value="MBN3317506.1"/>
    <property type="molecule type" value="Genomic_DNA"/>
</dbReference>
<dbReference type="Proteomes" id="UP000736164">
    <property type="component" value="Unassembled WGS sequence"/>
</dbReference>
<proteinExistence type="predicted"/>
<dbReference type="AlphaFoldDB" id="A0A8J7NTX2"/>
<accession>A0A8J7NTX2</accession>
<feature type="region of interest" description="Disordered" evidence="1">
    <location>
        <begin position="129"/>
        <end position="152"/>
    </location>
</feature>
<dbReference type="Gene3D" id="3.10.20.90">
    <property type="entry name" value="Phosphatidylinositol 3-kinase Catalytic Subunit, Chain A, domain 1"/>
    <property type="match status" value="1"/>
</dbReference>
<dbReference type="InterPro" id="IPR033614">
    <property type="entry name" value="RASSF1-6"/>
</dbReference>
<feature type="domain" description="Ras-associating" evidence="2">
    <location>
        <begin position="192"/>
        <end position="280"/>
    </location>
</feature>
<sequence>MDNRQDVVQVGENKFISKSALLSHLKTYNLYYEGQNLQLRHREEEGELIVEGLLNISWGLRRPIRLQMQDDNERIRPPPSSTSWHSGCTLDAQSFLFRIQRGSVPSPVPVQMNAVFSFSLSSLPPPLCVQQRGLPAGPAGHPGDEDQEDSPQLLRTKSDAGVWRRGKRRTPSDQRRLRRHRFSINGHYYNHKAGLTSVFTPAFGSVTNVRINSTMTTPQILRLLLNKFKIENSPDEFSLYLVHTSGERQELKSTDHPLAVRVLQGPCEQVSKIFLMEKDLGEEVTYDVAQYIKFEMPVLRSFIAKLQEEEDREVQKLKTKYTALRSLIQRQLQCASEGPTSM</sequence>
<dbReference type="PANTHER" id="PTHR22738">
    <property type="entry name" value="RASSF"/>
    <property type="match status" value="1"/>
</dbReference>
<evidence type="ECO:0000313" key="4">
    <source>
        <dbReference type="EMBL" id="MBN3317506.1"/>
    </source>
</evidence>
<dbReference type="InterPro" id="IPR000159">
    <property type="entry name" value="RA_dom"/>
</dbReference>
<dbReference type="SUPFAM" id="SSF54236">
    <property type="entry name" value="Ubiquitin-like"/>
    <property type="match status" value="1"/>
</dbReference>
<gene>
    <name evidence="4" type="primary">Rassf2</name>
    <name evidence="4" type="ORF">GTO95_0018080</name>
</gene>
<dbReference type="InterPro" id="IPR029071">
    <property type="entry name" value="Ubiquitin-like_domsf"/>
</dbReference>
<comment type="caution">
    <text evidence="4">The sequence shown here is derived from an EMBL/GenBank/DDBJ whole genome shotgun (WGS) entry which is preliminary data.</text>
</comment>
<dbReference type="PROSITE" id="PS50951">
    <property type="entry name" value="SARAH"/>
    <property type="match status" value="1"/>
</dbReference>
<protein>
    <submittedName>
        <fullName evidence="4">RASF2 protein</fullName>
    </submittedName>
</protein>
<dbReference type="GO" id="GO:0046330">
    <property type="term" value="P:positive regulation of JNK cascade"/>
    <property type="evidence" value="ECO:0007669"/>
    <property type="project" value="TreeGrafter"/>
</dbReference>
<dbReference type="PANTHER" id="PTHR22738:SF14">
    <property type="entry name" value="RAS ASSOCIATION DOMAIN-CONTAINING PROTEIN 2"/>
    <property type="match status" value="1"/>
</dbReference>
<dbReference type="Pfam" id="PF16517">
    <property type="entry name" value="Nore1-SARAH"/>
    <property type="match status" value="1"/>
</dbReference>
<keyword evidence="5" id="KW-1185">Reference proteome</keyword>
<evidence type="ECO:0000259" key="2">
    <source>
        <dbReference type="PROSITE" id="PS50200"/>
    </source>
</evidence>
<evidence type="ECO:0000259" key="3">
    <source>
        <dbReference type="PROSITE" id="PS50951"/>
    </source>
</evidence>
<dbReference type="PROSITE" id="PS50200">
    <property type="entry name" value="RA"/>
    <property type="match status" value="1"/>
</dbReference>
<evidence type="ECO:0000313" key="5">
    <source>
        <dbReference type="Proteomes" id="UP000736164"/>
    </source>
</evidence>
<dbReference type="Pfam" id="PF00788">
    <property type="entry name" value="RA"/>
    <property type="match status" value="1"/>
</dbReference>
<dbReference type="Gene3D" id="1.20.5.110">
    <property type="match status" value="1"/>
</dbReference>
<evidence type="ECO:0000256" key="1">
    <source>
        <dbReference type="SAM" id="MobiDB-lite"/>
    </source>
</evidence>
<dbReference type="GO" id="GO:0005634">
    <property type="term" value="C:nucleus"/>
    <property type="evidence" value="ECO:0007669"/>
    <property type="project" value="TreeGrafter"/>
</dbReference>
<feature type="non-terminal residue" evidence="4">
    <location>
        <position position="1"/>
    </location>
</feature>
<dbReference type="GO" id="GO:0005737">
    <property type="term" value="C:cytoplasm"/>
    <property type="evidence" value="ECO:0007669"/>
    <property type="project" value="TreeGrafter"/>
</dbReference>
<feature type="domain" description="SARAH" evidence="3">
    <location>
        <begin position="288"/>
        <end position="335"/>
    </location>
</feature>
<name>A0A8J7NTX2_ATRSP</name>